<feature type="region of interest" description="Disordered" evidence="2">
    <location>
        <begin position="1062"/>
        <end position="1093"/>
    </location>
</feature>
<feature type="coiled-coil region" evidence="1">
    <location>
        <begin position="969"/>
        <end position="996"/>
    </location>
</feature>
<keyword evidence="5" id="KW-1185">Reference proteome</keyword>
<dbReference type="AlphaFoldDB" id="A0AAD6V4G7"/>
<comment type="caution">
    <text evidence="4">The sequence shown here is derived from an EMBL/GenBank/DDBJ whole genome shotgun (WGS) entry which is preliminary data.</text>
</comment>
<dbReference type="PANTHER" id="PTHR33096">
    <property type="entry name" value="CXC2 DOMAIN-CONTAINING PROTEIN"/>
    <property type="match status" value="1"/>
</dbReference>
<reference evidence="4" key="1">
    <citation type="submission" date="2023-03" db="EMBL/GenBank/DDBJ databases">
        <title>Massive genome expansion in bonnet fungi (Mycena s.s.) driven by repeated elements and novel gene families across ecological guilds.</title>
        <authorList>
            <consortium name="Lawrence Berkeley National Laboratory"/>
            <person name="Harder C.B."/>
            <person name="Miyauchi S."/>
            <person name="Viragh M."/>
            <person name="Kuo A."/>
            <person name="Thoen E."/>
            <person name="Andreopoulos B."/>
            <person name="Lu D."/>
            <person name="Skrede I."/>
            <person name="Drula E."/>
            <person name="Henrissat B."/>
            <person name="Morin E."/>
            <person name="Kohler A."/>
            <person name="Barry K."/>
            <person name="LaButti K."/>
            <person name="Morin E."/>
            <person name="Salamov A."/>
            <person name="Lipzen A."/>
            <person name="Mereny Z."/>
            <person name="Hegedus B."/>
            <person name="Baldrian P."/>
            <person name="Stursova M."/>
            <person name="Weitz H."/>
            <person name="Taylor A."/>
            <person name="Grigoriev I.V."/>
            <person name="Nagy L.G."/>
            <person name="Martin F."/>
            <person name="Kauserud H."/>
        </authorList>
    </citation>
    <scope>NUCLEOTIDE SEQUENCE</scope>
    <source>
        <strain evidence="4">9144</strain>
    </source>
</reference>
<feature type="compositionally biased region" description="Basic residues" evidence="2">
    <location>
        <begin position="913"/>
        <end position="924"/>
    </location>
</feature>
<gene>
    <name evidence="4" type="ORF">GGX14DRAFT_570445</name>
</gene>
<name>A0AAD6V4G7_9AGAR</name>
<feature type="domain" description="CxC2-like cysteine cluster KDZ transposase-associated" evidence="3">
    <location>
        <begin position="200"/>
        <end position="303"/>
    </location>
</feature>
<proteinExistence type="predicted"/>
<feature type="region of interest" description="Disordered" evidence="2">
    <location>
        <begin position="899"/>
        <end position="931"/>
    </location>
</feature>
<dbReference type="Pfam" id="PF18803">
    <property type="entry name" value="CxC2"/>
    <property type="match status" value="1"/>
</dbReference>
<evidence type="ECO:0000313" key="4">
    <source>
        <dbReference type="EMBL" id="KAJ7202768.1"/>
    </source>
</evidence>
<evidence type="ECO:0000259" key="3">
    <source>
        <dbReference type="Pfam" id="PF18803"/>
    </source>
</evidence>
<sequence>MVGRRKDKVHFDLGSSSTQGDHGILLSNDGTRVVSSLVNMRPEKRTHVEDVDLLGDVLGDWMPVPVDSFQDFSAVADTVSSFAPTFVHQIEEHPSLKRKRYQSSDEPMSVWRPLAPFFLDQMFWGDGLGDYVRRPACTLCDKAYNGKTTRLFRCTQCGQFLQCEQCVRKMHKYNPLHILREWNGKFWQEAALHRLQPEGLGEVYQLGHHGFPCERPGPVRSMVVIDTKGVFKLQIRLCRCEKEAHANNLAQILRSAWYPATTIDPETCATFEALELFRLLNVVGNVNAYDFVGTLERLTDPTGVGGIPDRYKAFSRMSRQYNYLKRAKRAGRGHETDGLQTTKPGGLAVQCWACPAPGRNLPDNWRNAKPEDRFLYSLPLALDANFRLKNRIRANEHQDASLGPGQGYFVEPTAYKEHLRHHSTEKDVSTCIAFAALLQKETRITTGLRVSGVAGCVCARHGVVRPLGLGDLQKGERYANMDHVLLSALEGVEVERLVFSYDIACQWKVHLLERAKALTEKANISTRLDKFDIQFGLPVWHAAVHELKCRMANSLSFAKGVGRTDGEGIERTWSILNPIGFATKEMGEGGRHDNIEDKVDHVNFEKNVGQGDALARKIIVAVNESQKQTAEFNELNESITSGLRRKWQGKIDAWEADPATAPNPYLVEGGTQAGPTEAQVSAELAANELEEARQGRVPIPQGKMTVVAFIKIGLNLRQSQLRIRADLKGSTLTADVSGQIHEQRVAWLKKAKTWEKLQETYMPGVAELRRAEEESRDADVTPPQAEHVKLYLPSDLTPAQRRTACRPYLVEVEARLRYAHCATTIATLRSRLHAQAHIVAFRNEFIVGQKASTRSATLIGRVGDRVGRVAAKYREARAALTALKGPQYAKEFRELKDEDLTVQQPDESDARSLKKLSRAGSSRRARNEPTLAPSKVKRLSWIFTVGGEASEAEVHDSIRVEWSKARARRDRWNEEVRFLREEMKRVLRSLATVQAEWERRAVKRGGVEEGLEAGLKAYALRQVSVHRKIAEVFYRRWSKSMIAAVQDVLTQDEMALRSLLCTGKPEESEGMDPEDRTVVEDIEGGSVADEQNA</sequence>
<keyword evidence="1" id="KW-0175">Coiled coil</keyword>
<dbReference type="InterPro" id="IPR041457">
    <property type="entry name" value="CxC2_KDZ-assoc"/>
</dbReference>
<dbReference type="CDD" id="cd19757">
    <property type="entry name" value="Bbox1"/>
    <property type="match status" value="1"/>
</dbReference>
<dbReference type="EMBL" id="JARJCW010000053">
    <property type="protein sequence ID" value="KAJ7202768.1"/>
    <property type="molecule type" value="Genomic_DNA"/>
</dbReference>
<organism evidence="4 5">
    <name type="scientific">Mycena pura</name>
    <dbReference type="NCBI Taxonomy" id="153505"/>
    <lineage>
        <taxon>Eukaryota</taxon>
        <taxon>Fungi</taxon>
        <taxon>Dikarya</taxon>
        <taxon>Basidiomycota</taxon>
        <taxon>Agaricomycotina</taxon>
        <taxon>Agaricomycetes</taxon>
        <taxon>Agaricomycetidae</taxon>
        <taxon>Agaricales</taxon>
        <taxon>Marasmiineae</taxon>
        <taxon>Mycenaceae</taxon>
        <taxon>Mycena</taxon>
    </lineage>
</organism>
<dbReference type="Pfam" id="PF18758">
    <property type="entry name" value="KDZ"/>
    <property type="match status" value="1"/>
</dbReference>
<evidence type="ECO:0000256" key="1">
    <source>
        <dbReference type="SAM" id="Coils"/>
    </source>
</evidence>
<protein>
    <recommendedName>
        <fullName evidence="3">CxC2-like cysteine cluster KDZ transposase-associated domain-containing protein</fullName>
    </recommendedName>
</protein>
<dbReference type="InterPro" id="IPR040521">
    <property type="entry name" value="KDZ"/>
</dbReference>
<dbReference type="PANTHER" id="PTHR33096:SF1">
    <property type="entry name" value="CXC1-LIKE CYSTEINE CLUSTER ASSOCIATED WITH KDZ TRANSPOSASES DOMAIN-CONTAINING PROTEIN"/>
    <property type="match status" value="1"/>
</dbReference>
<evidence type="ECO:0000313" key="5">
    <source>
        <dbReference type="Proteomes" id="UP001219525"/>
    </source>
</evidence>
<accession>A0AAD6V4G7</accession>
<dbReference type="Proteomes" id="UP001219525">
    <property type="component" value="Unassembled WGS sequence"/>
</dbReference>
<evidence type="ECO:0000256" key="2">
    <source>
        <dbReference type="SAM" id="MobiDB-lite"/>
    </source>
</evidence>